<proteinExistence type="predicted"/>
<organism evidence="1 2">
    <name type="scientific">Pseudomonas putida</name>
    <name type="common">Arthrobacter siderocapsulatus</name>
    <dbReference type="NCBI Taxonomy" id="303"/>
    <lineage>
        <taxon>Bacteria</taxon>
        <taxon>Pseudomonadati</taxon>
        <taxon>Pseudomonadota</taxon>
        <taxon>Gammaproteobacteria</taxon>
        <taxon>Pseudomonadales</taxon>
        <taxon>Pseudomonadaceae</taxon>
        <taxon>Pseudomonas</taxon>
    </lineage>
</organism>
<dbReference type="EMBL" id="CP029693">
    <property type="protein sequence ID" value="AWY39133.1"/>
    <property type="molecule type" value="Genomic_DNA"/>
</dbReference>
<evidence type="ECO:0008006" key="3">
    <source>
        <dbReference type="Google" id="ProtNLM"/>
    </source>
</evidence>
<reference evidence="1 2" key="1">
    <citation type="submission" date="2018-05" db="EMBL/GenBank/DDBJ databases">
        <title>Whole genome sequence of Pseudomonas putida JBC17.</title>
        <authorList>
            <person name="Lee Y.H."/>
            <person name="David K."/>
        </authorList>
    </citation>
    <scope>NUCLEOTIDE SEQUENCE [LARGE SCALE GENOMIC DNA]</scope>
    <source>
        <strain evidence="1 2">JBC17</strain>
    </source>
</reference>
<protein>
    <recommendedName>
        <fullName evidence="3">HEPN domain-containing protein</fullName>
    </recommendedName>
</protein>
<evidence type="ECO:0000313" key="2">
    <source>
        <dbReference type="Proteomes" id="UP000250299"/>
    </source>
</evidence>
<gene>
    <name evidence="1" type="ORF">DKY63_04120</name>
</gene>
<dbReference type="Proteomes" id="UP000250299">
    <property type="component" value="Chromosome"/>
</dbReference>
<dbReference type="RefSeq" id="WP_110962915.1">
    <property type="nucleotide sequence ID" value="NZ_CP029693.1"/>
</dbReference>
<sequence>MAKLSILKQIEKDYGEFSAIRDSRPSDKVARFSRAQYEKLEKILGANDPIVTAEWIARHYLASKKISLAALYFTQSETLLSQGMKNLSFYACYYSLFSALSANVLLNTDFQLNKVREISHSALAREIENYYVRVGVYDEEIVRLLDELRFCRELYSYHLPISGDVIHGETILDVDRLHDRLGKILPVCLQVSDMQSYLSYYAWGSAVGRPYDFSVQQIPEVDELFWSVVTRNGTSSLSHKDRGDYYLLAYFLKTGQPIPLTWLINEKVLEEVECGWVEESEPAGYHIGSIAQYLAKVTGAF</sequence>
<name>A0A2Z4RD98_PSEPU</name>
<evidence type="ECO:0000313" key="1">
    <source>
        <dbReference type="EMBL" id="AWY39133.1"/>
    </source>
</evidence>
<accession>A0A2Z4RD98</accession>
<dbReference type="OrthoDB" id="8454988at2"/>
<dbReference type="Gene3D" id="1.20.120.330">
    <property type="entry name" value="Nucleotidyltransferases domain 2"/>
    <property type="match status" value="1"/>
</dbReference>
<dbReference type="AlphaFoldDB" id="A0A2Z4RD98"/>